<evidence type="ECO:0000313" key="5">
    <source>
        <dbReference type="Proteomes" id="UP000250266"/>
    </source>
</evidence>
<feature type="domain" description="LCCL" evidence="3">
    <location>
        <begin position="132"/>
        <end position="255"/>
    </location>
</feature>
<evidence type="ECO:0000256" key="1">
    <source>
        <dbReference type="SAM" id="MobiDB-lite"/>
    </source>
</evidence>
<dbReference type="Gene3D" id="2.170.130.20">
    <property type="entry name" value="LCCL-like domain"/>
    <property type="match status" value="1"/>
</dbReference>
<proteinExistence type="predicted"/>
<accession>A0A8E2E8S9</accession>
<dbReference type="PANTHER" id="PTHR31331:SF1">
    <property type="entry name" value="CYSTEINE RICH SECRETORY PROTEIN LCCL DOMAIN CONTAINING 2"/>
    <property type="match status" value="1"/>
</dbReference>
<feature type="transmembrane region" description="Helical" evidence="2">
    <location>
        <begin position="407"/>
        <end position="428"/>
    </location>
</feature>
<protein>
    <recommendedName>
        <fullName evidence="3">LCCL domain-containing protein</fullName>
    </recommendedName>
</protein>
<sequence length="618" mass="69014">MPPTLYDSQPSSYHLRDLENGHRRRDPNDGTNSETSASTLLSPVEATPFTRELSSAKATWQRISEWAHGPQPPRPYIIVPFGASIQLVPMKILHTWLPRRRDRLWLLLTFYAFWLLLFIWIIHTGNSDRVDSPQRLSCISRLWPSSGDCGLNGDECRPFENQSFDFRCPAYCRDVKVLNAYAIGAEEINYRSLVIGGPTEPGDKFMNIYRGDSFICGAAIHAGIIDDRSGGCGTITLIGSHKNFSSSEGNGISSVGFNSSFPLSFTFDAKSTTKNTQCKDPQWRAFGVSLVFTTVLSLCTTSSALFFGTVFTSVFFQTALASDPPYSTTYDGVISAAIGRFLPAAFVALFIYQYFVRYTLRKLKAPLERTFLWLGACWVGAIGNHIFDKIPISRLTSHDLLQQPGAITALVFIILLIFGIAVVQAWAFRIEGRLTRYLAIYAILLASILLLLAVPRLSLRIHHYILALLLLPGTILQTRPSLLYQGFLVGLFINGIGRWGFDSILQTATALRTDEKLGSLLPSIPTPIITGENITFSLSLADGYDGISALVNDVERFRRFDERSTTFTWSRAEGVDVEYFRFGFVKYARLGGVLVQDYTRAGVWMDDEWIQMQPGPSK</sequence>
<dbReference type="OrthoDB" id="441660at2759"/>
<gene>
    <name evidence="4" type="ORF">K432DRAFT_330535</name>
</gene>
<feature type="region of interest" description="Disordered" evidence="1">
    <location>
        <begin position="1"/>
        <end position="41"/>
    </location>
</feature>
<feature type="transmembrane region" description="Helical" evidence="2">
    <location>
        <begin position="370"/>
        <end position="387"/>
    </location>
</feature>
<feature type="transmembrane region" description="Helical" evidence="2">
    <location>
        <begin position="434"/>
        <end position="454"/>
    </location>
</feature>
<dbReference type="InterPro" id="IPR051957">
    <property type="entry name" value="CRISP-LCCL_domain"/>
</dbReference>
<feature type="transmembrane region" description="Helical" evidence="2">
    <location>
        <begin position="104"/>
        <end position="123"/>
    </location>
</feature>
<evidence type="ECO:0000259" key="3">
    <source>
        <dbReference type="PROSITE" id="PS50820"/>
    </source>
</evidence>
<feature type="transmembrane region" description="Helical" evidence="2">
    <location>
        <begin position="283"/>
        <end position="316"/>
    </location>
</feature>
<keyword evidence="5" id="KW-1185">Reference proteome</keyword>
<keyword evidence="2" id="KW-0472">Membrane</keyword>
<name>A0A8E2E8S9_9PEZI</name>
<evidence type="ECO:0000313" key="4">
    <source>
        <dbReference type="EMBL" id="OCK79241.1"/>
    </source>
</evidence>
<dbReference type="EMBL" id="KV745015">
    <property type="protein sequence ID" value="OCK79241.1"/>
    <property type="molecule type" value="Genomic_DNA"/>
</dbReference>
<dbReference type="SUPFAM" id="SSF69848">
    <property type="entry name" value="LCCL domain"/>
    <property type="match status" value="1"/>
</dbReference>
<dbReference type="Proteomes" id="UP000250266">
    <property type="component" value="Unassembled WGS sequence"/>
</dbReference>
<dbReference type="AlphaFoldDB" id="A0A8E2E8S9"/>
<evidence type="ECO:0000256" key="2">
    <source>
        <dbReference type="SAM" id="Phobius"/>
    </source>
</evidence>
<organism evidence="4 5">
    <name type="scientific">Lepidopterella palustris CBS 459.81</name>
    <dbReference type="NCBI Taxonomy" id="1314670"/>
    <lineage>
        <taxon>Eukaryota</taxon>
        <taxon>Fungi</taxon>
        <taxon>Dikarya</taxon>
        <taxon>Ascomycota</taxon>
        <taxon>Pezizomycotina</taxon>
        <taxon>Dothideomycetes</taxon>
        <taxon>Pleosporomycetidae</taxon>
        <taxon>Mytilinidiales</taxon>
        <taxon>Argynnaceae</taxon>
        <taxon>Lepidopterella</taxon>
    </lineage>
</organism>
<keyword evidence="2" id="KW-0812">Transmembrane</keyword>
<dbReference type="PANTHER" id="PTHR31331">
    <property type="entry name" value="LCCL DOMAIN PROTEIN (AFU_ORTHOLOGUE AFUA_5G08630)"/>
    <property type="match status" value="1"/>
</dbReference>
<feature type="compositionally biased region" description="Polar residues" evidence="1">
    <location>
        <begin position="29"/>
        <end position="41"/>
    </location>
</feature>
<feature type="compositionally biased region" description="Polar residues" evidence="1">
    <location>
        <begin position="1"/>
        <end position="12"/>
    </location>
</feature>
<dbReference type="InterPro" id="IPR036609">
    <property type="entry name" value="LCCL_sf"/>
</dbReference>
<keyword evidence="2" id="KW-1133">Transmembrane helix</keyword>
<dbReference type="SMART" id="SM00603">
    <property type="entry name" value="LCCL"/>
    <property type="match status" value="1"/>
</dbReference>
<dbReference type="InterPro" id="IPR004043">
    <property type="entry name" value="LCCL"/>
</dbReference>
<reference evidence="4 5" key="1">
    <citation type="journal article" date="2016" name="Nat. Commun.">
        <title>Ectomycorrhizal ecology is imprinted in the genome of the dominant symbiotic fungus Cenococcum geophilum.</title>
        <authorList>
            <consortium name="DOE Joint Genome Institute"/>
            <person name="Peter M."/>
            <person name="Kohler A."/>
            <person name="Ohm R.A."/>
            <person name="Kuo A."/>
            <person name="Krutzmann J."/>
            <person name="Morin E."/>
            <person name="Arend M."/>
            <person name="Barry K.W."/>
            <person name="Binder M."/>
            <person name="Choi C."/>
            <person name="Clum A."/>
            <person name="Copeland A."/>
            <person name="Grisel N."/>
            <person name="Haridas S."/>
            <person name="Kipfer T."/>
            <person name="LaButti K."/>
            <person name="Lindquist E."/>
            <person name="Lipzen A."/>
            <person name="Maire R."/>
            <person name="Meier B."/>
            <person name="Mihaltcheva S."/>
            <person name="Molinier V."/>
            <person name="Murat C."/>
            <person name="Poggeler S."/>
            <person name="Quandt C.A."/>
            <person name="Sperisen C."/>
            <person name="Tritt A."/>
            <person name="Tisserant E."/>
            <person name="Crous P.W."/>
            <person name="Henrissat B."/>
            <person name="Nehls U."/>
            <person name="Egli S."/>
            <person name="Spatafora J.W."/>
            <person name="Grigoriev I.V."/>
            <person name="Martin F.M."/>
        </authorList>
    </citation>
    <scope>NUCLEOTIDE SEQUENCE [LARGE SCALE GENOMIC DNA]</scope>
    <source>
        <strain evidence="4 5">CBS 459.81</strain>
    </source>
</reference>
<feature type="transmembrane region" description="Helical" evidence="2">
    <location>
        <begin position="337"/>
        <end position="355"/>
    </location>
</feature>
<dbReference type="Pfam" id="PF03815">
    <property type="entry name" value="LCCL"/>
    <property type="match status" value="1"/>
</dbReference>
<dbReference type="PROSITE" id="PS50820">
    <property type="entry name" value="LCCL"/>
    <property type="match status" value="1"/>
</dbReference>